<feature type="signal peptide" evidence="1">
    <location>
        <begin position="1"/>
        <end position="25"/>
    </location>
</feature>
<evidence type="ECO:0000313" key="3">
    <source>
        <dbReference type="Proteomes" id="UP001237780"/>
    </source>
</evidence>
<accession>A0ABU0S4B1</accession>
<gene>
    <name evidence="2" type="ORF">QFZ34_000755</name>
</gene>
<organism evidence="2 3">
    <name type="scientific">Phyllobacterium ifriqiyense</name>
    <dbReference type="NCBI Taxonomy" id="314238"/>
    <lineage>
        <taxon>Bacteria</taxon>
        <taxon>Pseudomonadati</taxon>
        <taxon>Pseudomonadota</taxon>
        <taxon>Alphaproteobacteria</taxon>
        <taxon>Hyphomicrobiales</taxon>
        <taxon>Phyllobacteriaceae</taxon>
        <taxon>Phyllobacterium</taxon>
    </lineage>
</organism>
<protein>
    <submittedName>
        <fullName evidence="2">Invasion protein IalB</fullName>
    </submittedName>
</protein>
<evidence type="ECO:0000313" key="2">
    <source>
        <dbReference type="EMBL" id="MDQ0995578.1"/>
    </source>
</evidence>
<dbReference type="PROSITE" id="PS51257">
    <property type="entry name" value="PROKAR_LIPOPROTEIN"/>
    <property type="match status" value="1"/>
</dbReference>
<evidence type="ECO:0000256" key="1">
    <source>
        <dbReference type="SAM" id="SignalP"/>
    </source>
</evidence>
<dbReference type="InterPro" id="IPR010642">
    <property type="entry name" value="Invasion_prot_B"/>
</dbReference>
<dbReference type="Proteomes" id="UP001237780">
    <property type="component" value="Unassembled WGS sequence"/>
</dbReference>
<keyword evidence="1" id="KW-0732">Signal</keyword>
<dbReference type="Pfam" id="PF06776">
    <property type="entry name" value="IalB"/>
    <property type="match status" value="1"/>
</dbReference>
<comment type="caution">
    <text evidence="2">The sequence shown here is derived from an EMBL/GenBank/DDBJ whole genome shotgun (WGS) entry which is preliminary data.</text>
</comment>
<name>A0ABU0S4B1_9HYPH</name>
<sequence length="191" mass="20620">MMLRRSSFWLLVSLALSSLSCPVAAGQEAKAGFRIKPSDVVPPADVKLGDYQRTIRPFENWTLICDEKVKARQRVCNVTQTIENQLGQVAFSWSLAATKEGSPYMIVRTAPIADADAPLALAFEGRKEPVKIRLDGCNQAVCVGMLPVGPIMRDQISKKSSPTISYATRTGKTISLVAPLSGLSAAVEAIN</sequence>
<reference evidence="2 3" key="1">
    <citation type="submission" date="2023-07" db="EMBL/GenBank/DDBJ databases">
        <title>Comparative genomics of wheat-associated soil bacteria to identify genetic determinants of phenazine resistance.</title>
        <authorList>
            <person name="Mouncey N."/>
        </authorList>
    </citation>
    <scope>NUCLEOTIDE SEQUENCE [LARGE SCALE GENOMIC DNA]</scope>
    <source>
        <strain evidence="2 3">W4I11</strain>
    </source>
</reference>
<feature type="chain" id="PRO_5046117114" evidence="1">
    <location>
        <begin position="26"/>
        <end position="191"/>
    </location>
</feature>
<dbReference type="EMBL" id="JAUSZT010000002">
    <property type="protein sequence ID" value="MDQ0995578.1"/>
    <property type="molecule type" value="Genomic_DNA"/>
</dbReference>
<proteinExistence type="predicted"/>
<dbReference type="Gene3D" id="2.60.40.1880">
    <property type="entry name" value="Invasion associated locus B (IalB) protein"/>
    <property type="match status" value="1"/>
</dbReference>
<dbReference type="InterPro" id="IPR038696">
    <property type="entry name" value="IalB_sf"/>
</dbReference>
<keyword evidence="3" id="KW-1185">Reference proteome</keyword>